<sequence>MQQKKVGSKTLESKNVTLHLILLYN</sequence>
<dbReference type="AlphaFoldDB" id="A0A0A8YXP5"/>
<dbReference type="EMBL" id="GBRH01265976">
    <property type="protein sequence ID" value="JAD31919.1"/>
    <property type="molecule type" value="Transcribed_RNA"/>
</dbReference>
<protein>
    <submittedName>
        <fullName evidence="1">Uncharacterized protein</fullName>
    </submittedName>
</protein>
<accession>A0A0A8YXP5</accession>
<organism evidence="1">
    <name type="scientific">Arundo donax</name>
    <name type="common">Giant reed</name>
    <name type="synonym">Donax arundinaceus</name>
    <dbReference type="NCBI Taxonomy" id="35708"/>
    <lineage>
        <taxon>Eukaryota</taxon>
        <taxon>Viridiplantae</taxon>
        <taxon>Streptophyta</taxon>
        <taxon>Embryophyta</taxon>
        <taxon>Tracheophyta</taxon>
        <taxon>Spermatophyta</taxon>
        <taxon>Magnoliopsida</taxon>
        <taxon>Liliopsida</taxon>
        <taxon>Poales</taxon>
        <taxon>Poaceae</taxon>
        <taxon>PACMAD clade</taxon>
        <taxon>Arundinoideae</taxon>
        <taxon>Arundineae</taxon>
        <taxon>Arundo</taxon>
    </lineage>
</organism>
<proteinExistence type="predicted"/>
<reference evidence="1" key="2">
    <citation type="journal article" date="2015" name="Data Brief">
        <title>Shoot transcriptome of the giant reed, Arundo donax.</title>
        <authorList>
            <person name="Barrero R.A."/>
            <person name="Guerrero F.D."/>
            <person name="Moolhuijzen P."/>
            <person name="Goolsby J.A."/>
            <person name="Tidwell J."/>
            <person name="Bellgard S.E."/>
            <person name="Bellgard M.I."/>
        </authorList>
    </citation>
    <scope>NUCLEOTIDE SEQUENCE</scope>
    <source>
        <tissue evidence="1">Shoot tissue taken approximately 20 cm above the soil surface</tissue>
    </source>
</reference>
<reference evidence="1" key="1">
    <citation type="submission" date="2014-09" db="EMBL/GenBank/DDBJ databases">
        <authorList>
            <person name="Magalhaes I.L.F."/>
            <person name="Oliveira U."/>
            <person name="Santos F.R."/>
            <person name="Vidigal T.H.D.A."/>
            <person name="Brescovit A.D."/>
            <person name="Santos A.J."/>
        </authorList>
    </citation>
    <scope>NUCLEOTIDE SEQUENCE</scope>
    <source>
        <tissue evidence="1">Shoot tissue taken approximately 20 cm above the soil surface</tissue>
    </source>
</reference>
<name>A0A0A8YXP5_ARUDO</name>
<evidence type="ECO:0000313" key="1">
    <source>
        <dbReference type="EMBL" id="JAD31919.1"/>
    </source>
</evidence>